<dbReference type="SUPFAM" id="SSF56672">
    <property type="entry name" value="DNA/RNA polymerases"/>
    <property type="match status" value="1"/>
</dbReference>
<sequence length="209" mass="23526">MHSFWKKAKSNLQASQEVMKYWYDQKNTLVEFQPGDKVWVMEPVEPRALQDHWTGPFEIKERKGEATYLVDLQSPRNPLRVFHVKRLKPHFDRTEGNMHLVKDEGVEEQSEPLPDLLSAQEGDGSVEGVNLSESLTLDQLSDGVKASIKEEVTKMLALGVFEKSSSPWSSPVVLVPKAAAPGGKPELRFCVDYRALNSVTKTDTHPIPS</sequence>
<protein>
    <submittedName>
        <fullName evidence="1">Uncharacterized protein</fullName>
    </submittedName>
</protein>
<dbReference type="InterPro" id="IPR050951">
    <property type="entry name" value="Retrovirus_Pol_polyprotein"/>
</dbReference>
<dbReference type="AlphaFoldDB" id="A0AAV7U4Y6"/>
<dbReference type="PANTHER" id="PTHR37984">
    <property type="entry name" value="PROTEIN CBG26694"/>
    <property type="match status" value="1"/>
</dbReference>
<evidence type="ECO:0000313" key="1">
    <source>
        <dbReference type="EMBL" id="KAJ1182657.1"/>
    </source>
</evidence>
<dbReference type="Proteomes" id="UP001066276">
    <property type="component" value="Chromosome 3_2"/>
</dbReference>
<keyword evidence="2" id="KW-1185">Reference proteome</keyword>
<name>A0AAV7U4Y6_PLEWA</name>
<dbReference type="PANTHER" id="PTHR37984:SF5">
    <property type="entry name" value="PROTEIN NYNRIN-LIKE"/>
    <property type="match status" value="1"/>
</dbReference>
<gene>
    <name evidence="1" type="ORF">NDU88_007841</name>
</gene>
<dbReference type="EMBL" id="JANPWB010000006">
    <property type="protein sequence ID" value="KAJ1182657.1"/>
    <property type="molecule type" value="Genomic_DNA"/>
</dbReference>
<dbReference type="InterPro" id="IPR043502">
    <property type="entry name" value="DNA/RNA_pol_sf"/>
</dbReference>
<organism evidence="1 2">
    <name type="scientific">Pleurodeles waltl</name>
    <name type="common">Iberian ribbed newt</name>
    <dbReference type="NCBI Taxonomy" id="8319"/>
    <lineage>
        <taxon>Eukaryota</taxon>
        <taxon>Metazoa</taxon>
        <taxon>Chordata</taxon>
        <taxon>Craniata</taxon>
        <taxon>Vertebrata</taxon>
        <taxon>Euteleostomi</taxon>
        <taxon>Amphibia</taxon>
        <taxon>Batrachia</taxon>
        <taxon>Caudata</taxon>
        <taxon>Salamandroidea</taxon>
        <taxon>Salamandridae</taxon>
        <taxon>Pleurodelinae</taxon>
        <taxon>Pleurodeles</taxon>
    </lineage>
</organism>
<accession>A0AAV7U4Y6</accession>
<comment type="caution">
    <text evidence="1">The sequence shown here is derived from an EMBL/GenBank/DDBJ whole genome shotgun (WGS) entry which is preliminary data.</text>
</comment>
<dbReference type="Gene3D" id="3.10.10.10">
    <property type="entry name" value="HIV Type 1 Reverse Transcriptase, subunit A, domain 1"/>
    <property type="match status" value="1"/>
</dbReference>
<evidence type="ECO:0000313" key="2">
    <source>
        <dbReference type="Proteomes" id="UP001066276"/>
    </source>
</evidence>
<proteinExistence type="predicted"/>
<reference evidence="1" key="1">
    <citation type="journal article" date="2022" name="bioRxiv">
        <title>Sequencing and chromosome-scale assembly of the giantPleurodeles waltlgenome.</title>
        <authorList>
            <person name="Brown T."/>
            <person name="Elewa A."/>
            <person name="Iarovenko S."/>
            <person name="Subramanian E."/>
            <person name="Araus A.J."/>
            <person name="Petzold A."/>
            <person name="Susuki M."/>
            <person name="Suzuki K.-i.T."/>
            <person name="Hayashi T."/>
            <person name="Toyoda A."/>
            <person name="Oliveira C."/>
            <person name="Osipova E."/>
            <person name="Leigh N.D."/>
            <person name="Simon A."/>
            <person name="Yun M.H."/>
        </authorList>
    </citation>
    <scope>NUCLEOTIDE SEQUENCE</scope>
    <source>
        <strain evidence="1">20211129_DDA</strain>
        <tissue evidence="1">Liver</tissue>
    </source>
</reference>